<dbReference type="InterPro" id="IPR052487">
    <property type="entry name" value="Galactose-binding_lectin"/>
</dbReference>
<dbReference type="GO" id="GO:0009986">
    <property type="term" value="C:cell surface"/>
    <property type="evidence" value="ECO:0007669"/>
    <property type="project" value="TreeGrafter"/>
</dbReference>
<accession>A0AA88Y2W7</accession>
<dbReference type="GO" id="GO:0045335">
    <property type="term" value="C:phagocytic vesicle"/>
    <property type="evidence" value="ECO:0007669"/>
    <property type="project" value="TreeGrafter"/>
</dbReference>
<evidence type="ECO:0000313" key="3">
    <source>
        <dbReference type="Proteomes" id="UP001186944"/>
    </source>
</evidence>
<keyword evidence="3" id="KW-1185">Reference proteome</keyword>
<dbReference type="Gene3D" id="2.60.40.2080">
    <property type="match status" value="1"/>
</dbReference>
<proteinExistence type="predicted"/>
<name>A0AA88Y2W7_PINIB</name>
<dbReference type="AlphaFoldDB" id="A0AA88Y2W7"/>
<reference evidence="2" key="1">
    <citation type="submission" date="2019-08" db="EMBL/GenBank/DDBJ databases">
        <title>The improved chromosome-level genome for the pearl oyster Pinctada fucata martensii using PacBio sequencing and Hi-C.</title>
        <authorList>
            <person name="Zheng Z."/>
        </authorList>
    </citation>
    <scope>NUCLEOTIDE SEQUENCE</scope>
    <source>
        <strain evidence="2">ZZ-2019</strain>
        <tissue evidence="2">Adductor muscle</tissue>
    </source>
</reference>
<dbReference type="GO" id="GO:0046871">
    <property type="term" value="F:N-acetylgalactosamine binding"/>
    <property type="evidence" value="ECO:0007669"/>
    <property type="project" value="TreeGrafter"/>
</dbReference>
<evidence type="ECO:0000313" key="2">
    <source>
        <dbReference type="EMBL" id="KAK3096737.1"/>
    </source>
</evidence>
<dbReference type="SUPFAM" id="SSF141086">
    <property type="entry name" value="Agglutinin HPA-like"/>
    <property type="match status" value="1"/>
</dbReference>
<evidence type="ECO:0000259" key="1">
    <source>
        <dbReference type="Pfam" id="PF09458"/>
    </source>
</evidence>
<organism evidence="2 3">
    <name type="scientific">Pinctada imbricata</name>
    <name type="common">Atlantic pearl-oyster</name>
    <name type="synonym">Pinctada martensii</name>
    <dbReference type="NCBI Taxonomy" id="66713"/>
    <lineage>
        <taxon>Eukaryota</taxon>
        <taxon>Metazoa</taxon>
        <taxon>Spiralia</taxon>
        <taxon>Lophotrochozoa</taxon>
        <taxon>Mollusca</taxon>
        <taxon>Bivalvia</taxon>
        <taxon>Autobranchia</taxon>
        <taxon>Pteriomorphia</taxon>
        <taxon>Pterioida</taxon>
        <taxon>Pterioidea</taxon>
        <taxon>Pteriidae</taxon>
        <taxon>Pinctada</taxon>
    </lineage>
</organism>
<dbReference type="Pfam" id="PF09458">
    <property type="entry name" value="H_lectin"/>
    <property type="match status" value="1"/>
</dbReference>
<protein>
    <recommendedName>
        <fullName evidence="1">H-type lectin domain-containing protein</fullName>
    </recommendedName>
</protein>
<feature type="non-terminal residue" evidence="2">
    <location>
        <position position="1"/>
    </location>
</feature>
<dbReference type="Proteomes" id="UP001186944">
    <property type="component" value="Unassembled WGS sequence"/>
</dbReference>
<gene>
    <name evidence="2" type="ORF">FSP39_002790</name>
</gene>
<dbReference type="PANTHER" id="PTHR46938">
    <property type="entry name" value="DISCOIDIN-1 SUBUNIT A-RELATED-RELATED"/>
    <property type="match status" value="1"/>
</dbReference>
<dbReference type="InterPro" id="IPR019019">
    <property type="entry name" value="H-type_lectin_domain"/>
</dbReference>
<dbReference type="InterPro" id="IPR037221">
    <property type="entry name" value="H-type_lectin_dom_sf"/>
</dbReference>
<feature type="domain" description="H-type lectin" evidence="1">
    <location>
        <begin position="17"/>
        <end position="81"/>
    </location>
</feature>
<dbReference type="GO" id="GO:0098636">
    <property type="term" value="C:protein complex involved in cell adhesion"/>
    <property type="evidence" value="ECO:0007669"/>
    <property type="project" value="TreeGrafter"/>
</dbReference>
<comment type="caution">
    <text evidence="2">The sequence shown here is derived from an EMBL/GenBank/DDBJ whole genome shotgun (WGS) entry which is preliminary data.</text>
</comment>
<dbReference type="EMBL" id="VSWD01000007">
    <property type="protein sequence ID" value="KAK3096737.1"/>
    <property type="molecule type" value="Genomic_DNA"/>
</dbReference>
<sequence length="89" mass="10193">GSQKYYSRVHSAWSQQRNITFSTAFDRIPAVSVGIRTLDSHKDYNIRANTEARNITETGFILILKTWSNTFQYGLTANWMACPAKMTED</sequence>
<dbReference type="GO" id="GO:0030247">
    <property type="term" value="F:polysaccharide binding"/>
    <property type="evidence" value="ECO:0007669"/>
    <property type="project" value="TreeGrafter"/>
</dbReference>
<dbReference type="GO" id="GO:0098609">
    <property type="term" value="P:cell-cell adhesion"/>
    <property type="evidence" value="ECO:0007669"/>
    <property type="project" value="TreeGrafter"/>
</dbReference>
<dbReference type="GO" id="GO:0070492">
    <property type="term" value="F:oligosaccharide binding"/>
    <property type="evidence" value="ECO:0007669"/>
    <property type="project" value="TreeGrafter"/>
</dbReference>